<dbReference type="Proteomes" id="UP000254282">
    <property type="component" value="Unassembled WGS sequence"/>
</dbReference>
<accession>A0A381FGL3</accession>
<dbReference type="Gene3D" id="2.30.320.10">
    <property type="entry name" value="YwqG-like"/>
    <property type="match status" value="1"/>
</dbReference>
<dbReference type="PANTHER" id="PTHR36436">
    <property type="entry name" value="SLL5081 PROTEIN"/>
    <property type="match status" value="1"/>
</dbReference>
<proteinExistence type="predicted"/>
<sequence>MIPEFLTEFKIKLEKYKLETIKIVATPLKKEESLEIFDSKFLGTPYLPKGMEYPKDKENKPMVLWAQINLVDTPALDGYPNQGILQFFVSSEWFDMDDYKVVFHSDITEEIQTDFSFLTEDLYEESPIYCEHKLDFNKEIEYGSSEDLRFSMRFNDKDYWDFQETLTKDQAEELNKIIDGTGHKIGGYAYFTQADVRDYNKDLKQDLLLLQIDTDEEIMFGDSGVANFFINPEDLKNRRFEKSWFNWDCC</sequence>
<name>A0A381FGL3_9FLAO</name>
<dbReference type="InterPro" id="IPR035948">
    <property type="entry name" value="YwqG-like_sf"/>
</dbReference>
<gene>
    <name evidence="1" type="primary">ywqG</name>
    <name evidence="1" type="ORF">NCTC13532_01225</name>
</gene>
<dbReference type="RefSeq" id="WP_115619643.1">
    <property type="nucleotide sequence ID" value="NZ_UFVR01000004.1"/>
</dbReference>
<protein>
    <submittedName>
        <fullName evidence="1">Domain of uncharacterized function (DUF1963)</fullName>
    </submittedName>
</protein>
<dbReference type="STRING" id="254.SAMN05421682_11454"/>
<dbReference type="AlphaFoldDB" id="A0A381FGL3"/>
<evidence type="ECO:0000313" key="1">
    <source>
        <dbReference type="EMBL" id="SUX45282.1"/>
    </source>
</evidence>
<dbReference type="SUPFAM" id="SSF103032">
    <property type="entry name" value="Hypothetical protein YwqG"/>
    <property type="match status" value="1"/>
</dbReference>
<evidence type="ECO:0000313" key="2">
    <source>
        <dbReference type="Proteomes" id="UP000254282"/>
    </source>
</evidence>
<dbReference type="Pfam" id="PF09234">
    <property type="entry name" value="DUF1963"/>
    <property type="match status" value="1"/>
</dbReference>
<reference evidence="1 2" key="1">
    <citation type="submission" date="2018-06" db="EMBL/GenBank/DDBJ databases">
        <authorList>
            <consortium name="Pathogen Informatics"/>
            <person name="Doyle S."/>
        </authorList>
    </citation>
    <scope>NUCLEOTIDE SEQUENCE [LARGE SCALE GENOMIC DNA]</scope>
    <source>
        <strain evidence="1 2">NCTC13532</strain>
    </source>
</reference>
<organism evidence="1 2">
    <name type="scientific">Chryseobacterium indoltheticum</name>
    <dbReference type="NCBI Taxonomy" id="254"/>
    <lineage>
        <taxon>Bacteria</taxon>
        <taxon>Pseudomonadati</taxon>
        <taxon>Bacteroidota</taxon>
        <taxon>Flavobacteriia</taxon>
        <taxon>Flavobacteriales</taxon>
        <taxon>Weeksellaceae</taxon>
        <taxon>Chryseobacterium group</taxon>
        <taxon>Chryseobacterium</taxon>
    </lineage>
</organism>
<dbReference type="PANTHER" id="PTHR36436:SF6">
    <property type="entry name" value="SLL5081 PROTEIN"/>
    <property type="match status" value="1"/>
</dbReference>
<dbReference type="EMBL" id="UFVR01000004">
    <property type="protein sequence ID" value="SUX45282.1"/>
    <property type="molecule type" value="Genomic_DNA"/>
</dbReference>
<dbReference type="InterPro" id="IPR015315">
    <property type="entry name" value="DUF1963"/>
</dbReference>